<keyword evidence="3" id="KW-1185">Reference proteome</keyword>
<feature type="transmembrane region" description="Helical" evidence="1">
    <location>
        <begin position="139"/>
        <end position="160"/>
    </location>
</feature>
<keyword evidence="1" id="KW-1133">Transmembrane helix</keyword>
<dbReference type="EMBL" id="WJQU01000004">
    <property type="protein sequence ID" value="KAJ6634852.1"/>
    <property type="molecule type" value="Genomic_DNA"/>
</dbReference>
<evidence type="ECO:0000313" key="3">
    <source>
        <dbReference type="Proteomes" id="UP001151699"/>
    </source>
</evidence>
<proteinExistence type="predicted"/>
<comment type="caution">
    <text evidence="2">The sequence shown here is derived from an EMBL/GenBank/DDBJ whole genome shotgun (WGS) entry which is preliminary data.</text>
</comment>
<organism evidence="2 3">
    <name type="scientific">Pseudolycoriella hygida</name>
    <dbReference type="NCBI Taxonomy" id="35572"/>
    <lineage>
        <taxon>Eukaryota</taxon>
        <taxon>Metazoa</taxon>
        <taxon>Ecdysozoa</taxon>
        <taxon>Arthropoda</taxon>
        <taxon>Hexapoda</taxon>
        <taxon>Insecta</taxon>
        <taxon>Pterygota</taxon>
        <taxon>Neoptera</taxon>
        <taxon>Endopterygota</taxon>
        <taxon>Diptera</taxon>
        <taxon>Nematocera</taxon>
        <taxon>Sciaroidea</taxon>
        <taxon>Sciaridae</taxon>
        <taxon>Pseudolycoriella</taxon>
    </lineage>
</organism>
<reference evidence="2" key="1">
    <citation type="submission" date="2022-07" db="EMBL/GenBank/DDBJ databases">
        <authorList>
            <person name="Trinca V."/>
            <person name="Uliana J.V.C."/>
            <person name="Torres T.T."/>
            <person name="Ward R.J."/>
            <person name="Monesi N."/>
        </authorList>
    </citation>
    <scope>NUCLEOTIDE SEQUENCE</scope>
    <source>
        <strain evidence="2">HSMRA1968</strain>
        <tissue evidence="2">Whole embryos</tissue>
    </source>
</reference>
<keyword evidence="1" id="KW-0812">Transmembrane</keyword>
<keyword evidence="1" id="KW-0472">Membrane</keyword>
<evidence type="ECO:0000313" key="2">
    <source>
        <dbReference type="EMBL" id="KAJ6634852.1"/>
    </source>
</evidence>
<accession>A0A9Q0MRA9</accession>
<sequence>MGVANSDANTTLLLRHNSLKLYRCEAWSLSFERTISIQYSYQLCGIIWSRDLKYSYVPVTEIIIHLPLTASVLMCFALFILSLWNELDSIFDYATKNKFATDKYENVGTAHSSSKEILTLTENITSQMIFSKDTTENDMAFAVLSAFTLVELLFTEYFTFQT</sequence>
<feature type="transmembrane region" description="Helical" evidence="1">
    <location>
        <begin position="62"/>
        <end position="84"/>
    </location>
</feature>
<name>A0A9Q0MRA9_9DIPT</name>
<dbReference type="Proteomes" id="UP001151699">
    <property type="component" value="Chromosome C"/>
</dbReference>
<protein>
    <submittedName>
        <fullName evidence="2">Uncharacterized protein</fullName>
    </submittedName>
</protein>
<gene>
    <name evidence="2" type="ORF">Bhyg_13433</name>
</gene>
<evidence type="ECO:0000256" key="1">
    <source>
        <dbReference type="SAM" id="Phobius"/>
    </source>
</evidence>
<dbReference type="AlphaFoldDB" id="A0A9Q0MRA9"/>